<dbReference type="GO" id="GO:0006950">
    <property type="term" value="P:response to stress"/>
    <property type="evidence" value="ECO:0007669"/>
    <property type="project" value="TreeGrafter"/>
</dbReference>
<proteinExistence type="predicted"/>
<dbReference type="Proteomes" id="UP000193317">
    <property type="component" value="Unassembled WGS sequence"/>
</dbReference>
<evidence type="ECO:0000259" key="4">
    <source>
        <dbReference type="PROSITE" id="PS50995"/>
    </source>
</evidence>
<evidence type="ECO:0000256" key="3">
    <source>
        <dbReference type="ARBA" id="ARBA00023163"/>
    </source>
</evidence>
<dbReference type="InterPro" id="IPR000835">
    <property type="entry name" value="HTH_MarR-typ"/>
</dbReference>
<feature type="domain" description="HTH marR-type" evidence="4">
    <location>
        <begin position="13"/>
        <end position="145"/>
    </location>
</feature>
<dbReference type="GO" id="GO:0003700">
    <property type="term" value="F:DNA-binding transcription factor activity"/>
    <property type="evidence" value="ECO:0007669"/>
    <property type="project" value="InterPro"/>
</dbReference>
<dbReference type="SMART" id="SM00347">
    <property type="entry name" value="HTH_MARR"/>
    <property type="match status" value="1"/>
</dbReference>
<evidence type="ECO:0000256" key="1">
    <source>
        <dbReference type="ARBA" id="ARBA00023015"/>
    </source>
</evidence>
<organism evidence="5 6">
    <name type="scientific">Mycobacterium szulgai</name>
    <dbReference type="NCBI Taxonomy" id="1787"/>
    <lineage>
        <taxon>Bacteria</taxon>
        <taxon>Bacillati</taxon>
        <taxon>Actinomycetota</taxon>
        <taxon>Actinomycetes</taxon>
        <taxon>Mycobacteriales</taxon>
        <taxon>Mycobacteriaceae</taxon>
        <taxon>Mycobacterium</taxon>
    </lineage>
</organism>
<dbReference type="SUPFAM" id="SSF46785">
    <property type="entry name" value="Winged helix' DNA-binding domain"/>
    <property type="match status" value="1"/>
</dbReference>
<evidence type="ECO:0000313" key="5">
    <source>
        <dbReference type="EMBL" id="ORW88136.1"/>
    </source>
</evidence>
<dbReference type="OrthoDB" id="4826718at2"/>
<keyword evidence="2" id="KW-0238">DNA-binding</keyword>
<comment type="caution">
    <text evidence="5">The sequence shown here is derived from an EMBL/GenBank/DDBJ whole genome shotgun (WGS) entry which is preliminary data.</text>
</comment>
<dbReference type="InterPro" id="IPR039422">
    <property type="entry name" value="MarR/SlyA-like"/>
</dbReference>
<gene>
    <name evidence="5" type="ORF">AWC27_14905</name>
</gene>
<dbReference type="InterPro" id="IPR036390">
    <property type="entry name" value="WH_DNA-bd_sf"/>
</dbReference>
<dbReference type="RefSeq" id="WP_085674224.1">
    <property type="nucleotide sequence ID" value="NZ_JACKRU010000841.1"/>
</dbReference>
<dbReference type="Pfam" id="PF01047">
    <property type="entry name" value="MarR"/>
    <property type="match status" value="1"/>
</dbReference>
<dbReference type="GO" id="GO:0003677">
    <property type="term" value="F:DNA binding"/>
    <property type="evidence" value="ECO:0007669"/>
    <property type="project" value="UniProtKB-KW"/>
</dbReference>
<keyword evidence="6" id="KW-1185">Reference proteome</keyword>
<keyword evidence="1" id="KW-0805">Transcription regulation</keyword>
<name>A0A1X2DJ25_MYCSZ</name>
<sequence>MATTPDEHSAAAIDCLGRRLTLAARNARQILDSHLARAGTTYAGWSVLATLHQQGPLMQRELAQRLDIEGPTLTRQLERLERQGVVARRRVDSDRRVALVELTPSGQTMVSQLQEVVAVAAKEVGSGLTTEQLQQLGALLDQVTARRSFP</sequence>
<dbReference type="EMBL" id="LQPW01000176">
    <property type="protein sequence ID" value="ORW88136.1"/>
    <property type="molecule type" value="Genomic_DNA"/>
</dbReference>
<evidence type="ECO:0000313" key="6">
    <source>
        <dbReference type="Proteomes" id="UP000193317"/>
    </source>
</evidence>
<accession>A0A1X2DJ25</accession>
<dbReference type="PRINTS" id="PR00598">
    <property type="entry name" value="HTHMARR"/>
</dbReference>
<dbReference type="PROSITE" id="PS50995">
    <property type="entry name" value="HTH_MARR_2"/>
    <property type="match status" value="1"/>
</dbReference>
<dbReference type="AlphaFoldDB" id="A0A1X2DJ25"/>
<protein>
    <recommendedName>
        <fullName evidence="4">HTH marR-type domain-containing protein</fullName>
    </recommendedName>
</protein>
<dbReference type="PANTHER" id="PTHR33164:SF64">
    <property type="entry name" value="TRANSCRIPTIONAL REGULATOR SLYA"/>
    <property type="match status" value="1"/>
</dbReference>
<reference evidence="5 6" key="1">
    <citation type="submission" date="2016-01" db="EMBL/GenBank/DDBJ databases">
        <title>The new phylogeny of the genus Mycobacterium.</title>
        <authorList>
            <person name="Tarcisio F."/>
            <person name="Conor M."/>
            <person name="Antonella G."/>
            <person name="Elisabetta G."/>
            <person name="Giulia F.S."/>
            <person name="Sara T."/>
            <person name="Anna F."/>
            <person name="Clotilde B."/>
            <person name="Roberto B."/>
            <person name="Veronica D.S."/>
            <person name="Fabio R."/>
            <person name="Monica P."/>
            <person name="Olivier J."/>
            <person name="Enrico T."/>
            <person name="Nicola S."/>
        </authorList>
    </citation>
    <scope>NUCLEOTIDE SEQUENCE [LARGE SCALE GENOMIC DNA]</scope>
    <source>
        <strain evidence="5 6">DSM 44166</strain>
    </source>
</reference>
<dbReference type="PANTHER" id="PTHR33164">
    <property type="entry name" value="TRANSCRIPTIONAL REGULATOR, MARR FAMILY"/>
    <property type="match status" value="1"/>
</dbReference>
<keyword evidence="3" id="KW-0804">Transcription</keyword>
<dbReference type="Gene3D" id="1.10.10.10">
    <property type="entry name" value="Winged helix-like DNA-binding domain superfamily/Winged helix DNA-binding domain"/>
    <property type="match status" value="1"/>
</dbReference>
<dbReference type="InterPro" id="IPR036388">
    <property type="entry name" value="WH-like_DNA-bd_sf"/>
</dbReference>
<evidence type="ECO:0000256" key="2">
    <source>
        <dbReference type="ARBA" id="ARBA00023125"/>
    </source>
</evidence>